<name>A0A5C3MWL4_9AGAM</name>
<proteinExistence type="predicted"/>
<evidence type="ECO:0000313" key="2">
    <source>
        <dbReference type="Proteomes" id="UP000305948"/>
    </source>
</evidence>
<dbReference type="EMBL" id="ML213516">
    <property type="protein sequence ID" value="TFK49353.1"/>
    <property type="molecule type" value="Genomic_DNA"/>
</dbReference>
<protein>
    <submittedName>
        <fullName evidence="1">Uncharacterized protein</fullName>
    </submittedName>
</protein>
<evidence type="ECO:0000313" key="1">
    <source>
        <dbReference type="EMBL" id="TFK49353.1"/>
    </source>
</evidence>
<keyword evidence="2" id="KW-1185">Reference proteome</keyword>
<gene>
    <name evidence="1" type="ORF">OE88DRAFT_413620</name>
</gene>
<reference evidence="1 2" key="1">
    <citation type="journal article" date="2019" name="Nat. Ecol. Evol.">
        <title>Megaphylogeny resolves global patterns of mushroom evolution.</title>
        <authorList>
            <person name="Varga T."/>
            <person name="Krizsan K."/>
            <person name="Foldi C."/>
            <person name="Dima B."/>
            <person name="Sanchez-Garcia M."/>
            <person name="Sanchez-Ramirez S."/>
            <person name="Szollosi G.J."/>
            <person name="Szarkandi J.G."/>
            <person name="Papp V."/>
            <person name="Albert L."/>
            <person name="Andreopoulos W."/>
            <person name="Angelini C."/>
            <person name="Antonin V."/>
            <person name="Barry K.W."/>
            <person name="Bougher N.L."/>
            <person name="Buchanan P."/>
            <person name="Buyck B."/>
            <person name="Bense V."/>
            <person name="Catcheside P."/>
            <person name="Chovatia M."/>
            <person name="Cooper J."/>
            <person name="Damon W."/>
            <person name="Desjardin D."/>
            <person name="Finy P."/>
            <person name="Geml J."/>
            <person name="Haridas S."/>
            <person name="Hughes K."/>
            <person name="Justo A."/>
            <person name="Karasinski D."/>
            <person name="Kautmanova I."/>
            <person name="Kiss B."/>
            <person name="Kocsube S."/>
            <person name="Kotiranta H."/>
            <person name="LaButti K.M."/>
            <person name="Lechner B.E."/>
            <person name="Liimatainen K."/>
            <person name="Lipzen A."/>
            <person name="Lukacs Z."/>
            <person name="Mihaltcheva S."/>
            <person name="Morgado L.N."/>
            <person name="Niskanen T."/>
            <person name="Noordeloos M.E."/>
            <person name="Ohm R.A."/>
            <person name="Ortiz-Santana B."/>
            <person name="Ovrebo C."/>
            <person name="Racz N."/>
            <person name="Riley R."/>
            <person name="Savchenko A."/>
            <person name="Shiryaev A."/>
            <person name="Soop K."/>
            <person name="Spirin V."/>
            <person name="Szebenyi C."/>
            <person name="Tomsovsky M."/>
            <person name="Tulloss R.E."/>
            <person name="Uehling J."/>
            <person name="Grigoriev I.V."/>
            <person name="Vagvolgyi C."/>
            <person name="Papp T."/>
            <person name="Martin F.M."/>
            <person name="Miettinen O."/>
            <person name="Hibbett D.S."/>
            <person name="Nagy L.G."/>
        </authorList>
    </citation>
    <scope>NUCLEOTIDE SEQUENCE [LARGE SCALE GENOMIC DNA]</scope>
    <source>
        <strain evidence="1 2">OMC1185</strain>
    </source>
</reference>
<dbReference type="Proteomes" id="UP000305948">
    <property type="component" value="Unassembled WGS sequence"/>
</dbReference>
<organism evidence="1 2">
    <name type="scientific">Heliocybe sulcata</name>
    <dbReference type="NCBI Taxonomy" id="5364"/>
    <lineage>
        <taxon>Eukaryota</taxon>
        <taxon>Fungi</taxon>
        <taxon>Dikarya</taxon>
        <taxon>Basidiomycota</taxon>
        <taxon>Agaricomycotina</taxon>
        <taxon>Agaricomycetes</taxon>
        <taxon>Gloeophyllales</taxon>
        <taxon>Gloeophyllaceae</taxon>
        <taxon>Heliocybe</taxon>
    </lineage>
</organism>
<accession>A0A5C3MWL4</accession>
<dbReference type="AlphaFoldDB" id="A0A5C3MWL4"/>
<sequence length="95" mass="10517">MAITTFSAEHFPFICRVGHKTRGSQSPSLYKSLAYCDRHTSLSGIGPTKGVSPPPIAFCLPIPNPTACLRSQHREDEMKFLTPAKASTQRRIPIY</sequence>